<evidence type="ECO:0000256" key="3">
    <source>
        <dbReference type="ARBA" id="ARBA00023295"/>
    </source>
</evidence>
<dbReference type="PANTHER" id="PTHR10353">
    <property type="entry name" value="GLYCOSYL HYDROLASE"/>
    <property type="match status" value="1"/>
</dbReference>
<evidence type="ECO:0000256" key="1">
    <source>
        <dbReference type="ARBA" id="ARBA00010838"/>
    </source>
</evidence>
<dbReference type="STRING" id="585531.HMPREF0063_12486"/>
<keyword evidence="3" id="KW-0326">Glycosidase</keyword>
<proteinExistence type="inferred from homology"/>
<organism evidence="6 7">
    <name type="scientific">Aeromicrobium marinum DSM 15272</name>
    <dbReference type="NCBI Taxonomy" id="585531"/>
    <lineage>
        <taxon>Bacteria</taxon>
        <taxon>Bacillati</taxon>
        <taxon>Actinomycetota</taxon>
        <taxon>Actinomycetes</taxon>
        <taxon>Propionibacteriales</taxon>
        <taxon>Nocardioidaceae</taxon>
        <taxon>Aeromicrobium</taxon>
    </lineage>
</organism>
<comment type="similarity">
    <text evidence="1 4">Belongs to the glycosyl hydrolase 1 family.</text>
</comment>
<dbReference type="GO" id="GO:0008422">
    <property type="term" value="F:beta-glucosidase activity"/>
    <property type="evidence" value="ECO:0007669"/>
    <property type="project" value="TreeGrafter"/>
</dbReference>
<keyword evidence="2 6" id="KW-0378">Hydrolase</keyword>
<gene>
    <name evidence="6" type="ORF">HMPREF0063_12486</name>
</gene>
<protein>
    <submittedName>
        <fullName evidence="6">Glycosyl hydrolase, family 1</fullName>
    </submittedName>
</protein>
<dbReference type="PROSITE" id="PS00653">
    <property type="entry name" value="GLYCOSYL_HYDROL_F1_2"/>
    <property type="match status" value="1"/>
</dbReference>
<evidence type="ECO:0000313" key="6">
    <source>
        <dbReference type="EMBL" id="EFQ82324.1"/>
    </source>
</evidence>
<reference evidence="6" key="1">
    <citation type="submission" date="2010-08" db="EMBL/GenBank/DDBJ databases">
        <authorList>
            <person name="Muzny D."/>
            <person name="Qin X."/>
            <person name="Buhay C."/>
            <person name="Dugan-Rocha S."/>
            <person name="Ding Y."/>
            <person name="Chen G."/>
            <person name="Hawes A."/>
            <person name="Holder M."/>
            <person name="Jhangiani S."/>
            <person name="Johnson A."/>
            <person name="Khan Z."/>
            <person name="Li Z."/>
            <person name="Liu W."/>
            <person name="Liu X."/>
            <person name="Perez L."/>
            <person name="Shen H."/>
            <person name="Wang Q."/>
            <person name="Watt J."/>
            <person name="Xi L."/>
            <person name="Xin Y."/>
            <person name="Zhou J."/>
            <person name="Deng J."/>
            <person name="Jiang H."/>
            <person name="Liu Y."/>
            <person name="Qu J."/>
            <person name="Song X.-Z."/>
            <person name="Zhang L."/>
            <person name="Villasana D."/>
            <person name="Johnson A."/>
            <person name="Liu J."/>
            <person name="Liyanage D."/>
            <person name="Lorensuhewa L."/>
            <person name="Robinson T."/>
            <person name="Song A."/>
            <person name="Song B.-B."/>
            <person name="Dinh H."/>
            <person name="Thornton R."/>
            <person name="Coyle M."/>
            <person name="Francisco L."/>
            <person name="Jackson L."/>
            <person name="Javaid M."/>
            <person name="Korchina V."/>
            <person name="Kovar C."/>
            <person name="Mata R."/>
            <person name="Mathew T."/>
            <person name="Ngo R."/>
            <person name="Nguyen L."/>
            <person name="Nguyen N."/>
            <person name="Okwuonu G."/>
            <person name="Ongeri F."/>
            <person name="Pham C."/>
            <person name="Simmons D."/>
            <person name="Wilczek-Boney K."/>
            <person name="Hale W."/>
            <person name="Jakkamsetti A."/>
            <person name="Pham P."/>
            <person name="Ruth R."/>
            <person name="San Lucas F."/>
            <person name="Warren J."/>
            <person name="Zhang J."/>
            <person name="Zhao Z."/>
            <person name="Zhou C."/>
            <person name="Zhu D."/>
            <person name="Lee S."/>
            <person name="Bess C."/>
            <person name="Blankenburg K."/>
            <person name="Forbes L."/>
            <person name="Fu Q."/>
            <person name="Gubbala S."/>
            <person name="Hirani K."/>
            <person name="Jayaseelan J.C."/>
            <person name="Lara F."/>
            <person name="Munidasa M."/>
            <person name="Palculict T."/>
            <person name="Patil S."/>
            <person name="Pu L.-L."/>
            <person name="Saada N."/>
            <person name="Tang L."/>
            <person name="Weissenberger G."/>
            <person name="Zhu Y."/>
            <person name="Hemphill L."/>
            <person name="Shang Y."/>
            <person name="Youmans B."/>
            <person name="Ayvaz T."/>
            <person name="Ross M."/>
            <person name="Santibanez J."/>
            <person name="Aqrawi P."/>
            <person name="Gross S."/>
            <person name="Joshi V."/>
            <person name="Fowler G."/>
            <person name="Nazareth L."/>
            <person name="Reid J."/>
            <person name="Worley K."/>
            <person name="Petrosino J."/>
            <person name="Highlander S."/>
            <person name="Gibbs R."/>
        </authorList>
    </citation>
    <scope>NUCLEOTIDE SEQUENCE [LARGE SCALE GENOMIC DNA]</scope>
    <source>
        <strain evidence="6">DSM 15272</strain>
    </source>
</reference>
<dbReference type="Gene3D" id="3.20.20.80">
    <property type="entry name" value="Glycosidases"/>
    <property type="match status" value="2"/>
</dbReference>
<evidence type="ECO:0000256" key="4">
    <source>
        <dbReference type="RuleBase" id="RU003690"/>
    </source>
</evidence>
<accession>E2SEM7</accession>
<feature type="signal peptide" evidence="5">
    <location>
        <begin position="1"/>
        <end position="31"/>
    </location>
</feature>
<dbReference type="PRINTS" id="PR00131">
    <property type="entry name" value="GLHYDRLASE1"/>
</dbReference>
<dbReference type="RefSeq" id="WP_007078714.1">
    <property type="nucleotide sequence ID" value="NZ_CM001024.1"/>
</dbReference>
<comment type="caution">
    <text evidence="6">The sequence shown here is derived from an EMBL/GenBank/DDBJ whole genome shotgun (WGS) entry which is preliminary data.</text>
</comment>
<dbReference type="InterPro" id="IPR001360">
    <property type="entry name" value="Glyco_hydro_1"/>
</dbReference>
<dbReference type="SUPFAM" id="SSF51445">
    <property type="entry name" value="(Trans)glycosidases"/>
    <property type="match status" value="1"/>
</dbReference>
<dbReference type="HOGENOM" id="CLU_001859_1_3_11"/>
<dbReference type="Pfam" id="PF00232">
    <property type="entry name" value="Glyco_hydro_1"/>
    <property type="match status" value="2"/>
</dbReference>
<dbReference type="AlphaFoldDB" id="E2SEM7"/>
<evidence type="ECO:0000256" key="5">
    <source>
        <dbReference type="SAM" id="SignalP"/>
    </source>
</evidence>
<keyword evidence="7" id="KW-1185">Reference proteome</keyword>
<feature type="chain" id="PRO_5003163972" evidence="5">
    <location>
        <begin position="32"/>
        <end position="467"/>
    </location>
</feature>
<evidence type="ECO:0000313" key="7">
    <source>
        <dbReference type="Proteomes" id="UP000003111"/>
    </source>
</evidence>
<evidence type="ECO:0000256" key="2">
    <source>
        <dbReference type="ARBA" id="ARBA00022801"/>
    </source>
</evidence>
<dbReference type="PANTHER" id="PTHR10353:SF36">
    <property type="entry name" value="LP05116P"/>
    <property type="match status" value="1"/>
</dbReference>
<dbReference type="GO" id="GO:0005975">
    <property type="term" value="P:carbohydrate metabolic process"/>
    <property type="evidence" value="ECO:0007669"/>
    <property type="project" value="InterPro"/>
</dbReference>
<sequence>MRRPGRTLMTALFGGLALGVVMALLPAGAHAAATVPAVPDDFRWGVATSGYQSEGSAPASNWSRYDDGMEPYLNSVDFLNRYREDIANAASLGVDTFRFGVEWARVEPEPGVIDPAALAFYDDVVAEIRSHGMTPMITLSHWVHPAWFADQGAWANPGAVDRFLAYAELIVPRYAGDGTTWITFNEPVIYLQHELLDSDNPLPALALAPQVINAHNRTYDLIHRTDPDALVSSNAAYIPGVQPALDVLFLHQMKLDFIGLDYYYGVALDNYTASAALTGKFWEVKPAPEGFYNALKSYHARFPGKPIWIIENGMATDNGKPRADGYTRSQHLQDHLYWMQRAMAEGVPVIGYNYWSITDNYEWGSYRPRFGLWTVDVVTDPTLTRRPTDGVATYTDVIARGGVPADYVPVAPPGLCNIDNLLGSCAQPLLSGLLGGGTASTDVLGLQTLAGGASGGGLLGGLFKKSR</sequence>
<dbReference type="Proteomes" id="UP000003111">
    <property type="component" value="Unassembled WGS sequence"/>
</dbReference>
<keyword evidence="5" id="KW-0732">Signal</keyword>
<name>E2SEM7_9ACTN</name>
<dbReference type="InterPro" id="IPR033132">
    <property type="entry name" value="GH_1_N_CS"/>
</dbReference>
<dbReference type="eggNOG" id="COG2723">
    <property type="taxonomic scope" value="Bacteria"/>
</dbReference>
<dbReference type="EMBL" id="ACLF03000008">
    <property type="protein sequence ID" value="EFQ82324.1"/>
    <property type="molecule type" value="Genomic_DNA"/>
</dbReference>
<dbReference type="InterPro" id="IPR017853">
    <property type="entry name" value="GH"/>
</dbReference>